<gene>
    <name evidence="4" type="ORF">METZ01_LOCUS186860</name>
</gene>
<organism evidence="4">
    <name type="scientific">marine metagenome</name>
    <dbReference type="NCBI Taxonomy" id="408172"/>
    <lineage>
        <taxon>unclassified sequences</taxon>
        <taxon>metagenomes</taxon>
        <taxon>ecological metagenomes</taxon>
    </lineage>
</organism>
<keyword evidence="3" id="KW-0865">Zymogen</keyword>
<name>A0A382D683_9ZZZZ</name>
<dbReference type="InterPro" id="IPR043146">
    <property type="entry name" value="Penicillin_amidase_N_B-knob"/>
</dbReference>
<reference evidence="4" key="1">
    <citation type="submission" date="2018-05" db="EMBL/GenBank/DDBJ databases">
        <authorList>
            <person name="Lanie J.A."/>
            <person name="Ng W.-L."/>
            <person name="Kazmierczak K.M."/>
            <person name="Andrzejewski T.M."/>
            <person name="Davidsen T.M."/>
            <person name="Wayne K.J."/>
            <person name="Tettelin H."/>
            <person name="Glass J.I."/>
            <person name="Rusch D."/>
            <person name="Podicherti R."/>
            <person name="Tsui H.-C.T."/>
            <person name="Winkler M.E."/>
        </authorList>
    </citation>
    <scope>NUCLEOTIDE SEQUENCE</scope>
</reference>
<dbReference type="InterPro" id="IPR029055">
    <property type="entry name" value="Ntn_hydrolases_N"/>
</dbReference>
<dbReference type="EMBL" id="UINC01037865">
    <property type="protein sequence ID" value="SVB34006.1"/>
    <property type="molecule type" value="Genomic_DNA"/>
</dbReference>
<dbReference type="Gene3D" id="1.10.439.10">
    <property type="entry name" value="Penicillin Amidohydrolase, domain 1"/>
    <property type="match status" value="1"/>
</dbReference>
<comment type="similarity">
    <text evidence="1">Belongs to the peptidase S45 family.</text>
</comment>
<dbReference type="Gene3D" id="2.30.120.10">
    <property type="match status" value="1"/>
</dbReference>
<dbReference type="GO" id="GO:0016811">
    <property type="term" value="F:hydrolase activity, acting on carbon-nitrogen (but not peptide) bonds, in linear amides"/>
    <property type="evidence" value="ECO:0007669"/>
    <property type="project" value="InterPro"/>
</dbReference>
<keyword evidence="2" id="KW-0378">Hydrolase</keyword>
<dbReference type="GO" id="GO:0017000">
    <property type="term" value="P:antibiotic biosynthetic process"/>
    <property type="evidence" value="ECO:0007669"/>
    <property type="project" value="InterPro"/>
</dbReference>
<dbReference type="PANTHER" id="PTHR34218">
    <property type="entry name" value="PEPTIDASE S45 PENICILLIN AMIDASE"/>
    <property type="match status" value="1"/>
</dbReference>
<dbReference type="InterPro" id="IPR002692">
    <property type="entry name" value="S45"/>
</dbReference>
<evidence type="ECO:0000313" key="4">
    <source>
        <dbReference type="EMBL" id="SVB34006.1"/>
    </source>
</evidence>
<evidence type="ECO:0000256" key="2">
    <source>
        <dbReference type="ARBA" id="ARBA00022801"/>
    </source>
</evidence>
<feature type="non-terminal residue" evidence="4">
    <location>
        <position position="444"/>
    </location>
</feature>
<dbReference type="InterPro" id="IPR023343">
    <property type="entry name" value="Penicillin_amidase_dom1"/>
</dbReference>
<dbReference type="Pfam" id="PF01804">
    <property type="entry name" value="Penicil_amidase"/>
    <property type="match status" value="1"/>
</dbReference>
<evidence type="ECO:0000256" key="1">
    <source>
        <dbReference type="ARBA" id="ARBA00006586"/>
    </source>
</evidence>
<proteinExistence type="inferred from homology"/>
<dbReference type="Gene3D" id="3.60.20.10">
    <property type="entry name" value="Glutamine Phosphoribosylpyrophosphate, subunit 1, domain 1"/>
    <property type="match status" value="1"/>
</dbReference>
<protein>
    <recommendedName>
        <fullName evidence="5">Penicillin amidase</fullName>
    </recommendedName>
</protein>
<evidence type="ECO:0000256" key="3">
    <source>
        <dbReference type="ARBA" id="ARBA00023145"/>
    </source>
</evidence>
<accession>A0A382D683</accession>
<feature type="non-terminal residue" evidence="4">
    <location>
        <position position="1"/>
    </location>
</feature>
<sequence>VNIKIKSIPKILCILLLEIHLSCSGSVHHISSYQYNGNKKFKATIYRDNMGVPHIFGNTDADAVFGLAFAHAEDDFKTIQDLLMGARGILGSEYGPKLALVDYYVHLIGVWDDINAKYDEEIPESIKKICEAYAAGINEYAGKNKDKRIARLYPVNGRDIIAGFMYQLPLLYGIEKILGELFSEQKPVFSLAGLSTSADFDPLNIDLIGSNVIGVAPKKSADGYTRLLINTHQPWSGPTAWYEAHVHSEEGMNMVGGLFPGSPLVNHGHNPDLGWSFTSNNPDLVDVFDLEINANNENQYMYDGEWKNLDIKEVGIKVKIWGPFKWTIKKKLYYSIYGPVIKQAHGTYAIRYSGMHEMRTLEQFYRMNKSTNINEFKDAMSMLALPMYNTGYADKSGNIFYVYNAMIPKRNERFNWTGYVPGNTSATLWDGYLDFNQLPQVKNP</sequence>
<evidence type="ECO:0008006" key="5">
    <source>
        <dbReference type="Google" id="ProtNLM"/>
    </source>
</evidence>
<dbReference type="AlphaFoldDB" id="A0A382D683"/>
<dbReference type="SUPFAM" id="SSF56235">
    <property type="entry name" value="N-terminal nucleophile aminohydrolases (Ntn hydrolases)"/>
    <property type="match status" value="1"/>
</dbReference>
<dbReference type="PANTHER" id="PTHR34218:SF3">
    <property type="entry name" value="ACYL-HOMOSERINE LACTONE ACYLASE PVDQ"/>
    <property type="match status" value="1"/>
</dbReference>